<dbReference type="PANTHER" id="PTHR40068:SF1">
    <property type="entry name" value="TRANSCRIPTION REPRESSOR NIAR-RELATED"/>
    <property type="match status" value="1"/>
</dbReference>
<dbReference type="SUPFAM" id="SSF75500">
    <property type="entry name" value="Putative transcriptional regulator TM1602, C-terminal domain"/>
    <property type="match status" value="1"/>
</dbReference>
<feature type="binding site" evidence="1">
    <location>
        <position position="146"/>
    </location>
    <ligand>
        <name>Ni(2+)</name>
        <dbReference type="ChEBI" id="CHEBI:49786"/>
    </ligand>
</feature>
<dbReference type="InterPro" id="IPR036390">
    <property type="entry name" value="WH_DNA-bd_sf"/>
</dbReference>
<dbReference type="InterPro" id="IPR036388">
    <property type="entry name" value="WH-like_DNA-bd_sf"/>
</dbReference>
<protein>
    <submittedName>
        <fullName evidence="4">Transcriptional regulator</fullName>
    </submittedName>
</protein>
<dbReference type="SUPFAM" id="SSF46785">
    <property type="entry name" value="Winged helix' DNA-binding domain"/>
    <property type="match status" value="1"/>
</dbReference>
<dbReference type="Pfam" id="PF02829">
    <property type="entry name" value="3H"/>
    <property type="match status" value="1"/>
</dbReference>
<name>A0A1L7LLG1_9STRE</name>
<evidence type="ECO:0000259" key="3">
    <source>
        <dbReference type="Pfam" id="PF08279"/>
    </source>
</evidence>
<feature type="binding site" evidence="1">
    <location>
        <position position="87"/>
    </location>
    <ligand>
        <name>Ni(2+)</name>
        <dbReference type="ChEBI" id="CHEBI:49786"/>
    </ligand>
</feature>
<dbReference type="Gene3D" id="3.30.1340.20">
    <property type="entry name" value="3H domain"/>
    <property type="match status" value="1"/>
</dbReference>
<sequence length="174" mass="19769">MKAKERRQAILERLEKAQVPISAGYLAEELGVSRQIIVGDIALLRAENHDIMATHRGYLLAEHLQVPKSFYRGKLVCKHGLKEVRLELETIVKNGGKILDVEVEHPIYGMITAPLNIESQDEINYFMDKLSCYKGSLLSSLTDGIHLHTLSCRDKETFEKITEALDQEHIIFNN</sequence>
<organism evidence="4 5">
    <name type="scientific">Streptococcus troglodytae</name>
    <dbReference type="NCBI Taxonomy" id="1111760"/>
    <lineage>
        <taxon>Bacteria</taxon>
        <taxon>Bacillati</taxon>
        <taxon>Bacillota</taxon>
        <taxon>Bacilli</taxon>
        <taxon>Lactobacillales</taxon>
        <taxon>Streptococcaceae</taxon>
        <taxon>Streptococcus</taxon>
    </lineage>
</organism>
<dbReference type="Gene3D" id="1.10.10.10">
    <property type="entry name" value="Winged helix-like DNA-binding domain superfamily/Winged helix DNA-binding domain"/>
    <property type="match status" value="1"/>
</dbReference>
<dbReference type="InterPro" id="IPR035922">
    <property type="entry name" value="3H_dom_sf"/>
</dbReference>
<keyword evidence="5" id="KW-1185">Reference proteome</keyword>
<proteinExistence type="predicted"/>
<dbReference type="InterPro" id="IPR004173">
    <property type="entry name" value="3H_domain"/>
</dbReference>
<feature type="domain" description="3H" evidence="2">
    <location>
        <begin position="76"/>
        <end position="170"/>
    </location>
</feature>
<dbReference type="InterPro" id="IPR013196">
    <property type="entry name" value="HTH_11"/>
</dbReference>
<dbReference type="PANTHER" id="PTHR40068">
    <property type="entry name" value="TRANSCRIPTION REPRESSOR NIAR-RELATED"/>
    <property type="match status" value="1"/>
</dbReference>
<dbReference type="Pfam" id="PF08279">
    <property type="entry name" value="HTH_11"/>
    <property type="match status" value="1"/>
</dbReference>
<dbReference type="PIRSF" id="PIRSF037847">
    <property type="entry name" value="NiaR"/>
    <property type="match status" value="1"/>
</dbReference>
<feature type="binding site" evidence="1">
    <location>
        <position position="148"/>
    </location>
    <ligand>
        <name>Ni(2+)</name>
        <dbReference type="ChEBI" id="CHEBI:49786"/>
    </ligand>
</feature>
<evidence type="ECO:0000313" key="5">
    <source>
        <dbReference type="Proteomes" id="UP000217758"/>
    </source>
</evidence>
<dbReference type="InterPro" id="IPR026043">
    <property type="entry name" value="NadR"/>
</dbReference>
<dbReference type="AlphaFoldDB" id="A0A1L7LLG1"/>
<keyword evidence="1" id="KW-0479">Metal-binding</keyword>
<dbReference type="KEGG" id="strg:SRT_17760"/>
<gene>
    <name evidence="4" type="ORF">SRT_17760</name>
</gene>
<dbReference type="EMBL" id="AP014612">
    <property type="protein sequence ID" value="BAQ25037.1"/>
    <property type="molecule type" value="Genomic_DNA"/>
</dbReference>
<dbReference type="Proteomes" id="UP000217758">
    <property type="component" value="Chromosome"/>
</dbReference>
<keyword evidence="1" id="KW-0533">Nickel</keyword>
<dbReference type="RefSeq" id="WP_128833791.1">
    <property type="nucleotide sequence ID" value="NZ_AP014612.1"/>
</dbReference>
<reference evidence="4 5" key="1">
    <citation type="journal article" date="2016" name="Microbiol. Immunol.">
        <title>Complete genome sequence of Streptococcus troglodytae TKU31 isolated from the oral cavity of a chimpanzee (Pan troglodytes).</title>
        <authorList>
            <person name="Okamoto M."/>
            <person name="Naito M."/>
            <person name="Miyanohara M."/>
            <person name="Imai S."/>
            <person name="Nomura Y."/>
            <person name="Saito W."/>
            <person name="Momoi Y."/>
            <person name="Takada K."/>
            <person name="Miyabe-Nishiwaki T."/>
            <person name="Tomonaga M."/>
            <person name="Hanada N."/>
        </authorList>
    </citation>
    <scope>NUCLEOTIDE SEQUENCE [LARGE SCALE GENOMIC DNA]</scope>
    <source>
        <strain evidence="5">TKU 31</strain>
    </source>
</reference>
<evidence type="ECO:0000256" key="1">
    <source>
        <dbReference type="PIRSR" id="PIRSR037847-1"/>
    </source>
</evidence>
<dbReference type="GO" id="GO:0046872">
    <property type="term" value="F:metal ion binding"/>
    <property type="evidence" value="ECO:0007669"/>
    <property type="project" value="UniProtKB-KW"/>
</dbReference>
<feature type="domain" description="Helix-turn-helix type 11" evidence="3">
    <location>
        <begin position="6"/>
        <end position="58"/>
    </location>
</feature>
<evidence type="ECO:0000259" key="2">
    <source>
        <dbReference type="Pfam" id="PF02829"/>
    </source>
</evidence>
<evidence type="ECO:0000313" key="4">
    <source>
        <dbReference type="EMBL" id="BAQ25037.1"/>
    </source>
</evidence>
<feature type="binding site" evidence="1">
    <location>
        <position position="79"/>
    </location>
    <ligand>
        <name>Ni(2+)</name>
        <dbReference type="ChEBI" id="CHEBI:49786"/>
    </ligand>
</feature>
<accession>A0A1L7LLG1</accession>